<sequence>MDTTYSRRSVLRTGAILGGAAALPFGFTGQAFAARDRLTVRVVRDIQNLDPANRVSFIEGNVIRAVCQRLISFKPGTFEWEPDAAKTITQVSPTLIEFELKPGQMFHGGYGELTAEDVKFSFERFRQPGPDGKPHQYAKDWEALDRVEVTGTHTGRIHLKTPAPAIWLVTLPDGSGALVSKKAFEALGDKVKNTLIGSGPYTFAEWQPNQRIVLKANPDWKGPKMAFNEIVLRPVQDPKTAELAYRSGELDFTVIEPTGAKDMARVANTKVISQDSINFVWIGINVEKPPFDNPKVREAIRKAIDVDQVILAAYNGAVGRAKALVAPGLLGHWADAPVHKRDVAGAKALLAEAGHGGGFKAKLTLLNRPAYQTAGVVVQALLAEVGIDLQLEVLDGGSFWSAGNGDAGKNLDLSIQRFGGKADPAFQTQWFVSEQVGVWNWQRWKNPEFDRLYAAAASTIDSNERARLYIEMQKLMDQSAAYIWLTHEVNVFASRSWLKPAILPNGDDLQFDKFTDA</sequence>
<dbReference type="Gene3D" id="3.90.76.10">
    <property type="entry name" value="Dipeptide-binding Protein, Domain 1"/>
    <property type="match status" value="1"/>
</dbReference>
<gene>
    <name evidence="5" type="ORF">HND93_00790</name>
</gene>
<proteinExistence type="inferred from homology"/>
<feature type="domain" description="Solute-binding protein family 5" evidence="4">
    <location>
        <begin position="80"/>
        <end position="433"/>
    </location>
</feature>
<dbReference type="PROSITE" id="PS51318">
    <property type="entry name" value="TAT"/>
    <property type="match status" value="1"/>
</dbReference>
<evidence type="ECO:0000313" key="6">
    <source>
        <dbReference type="Proteomes" id="UP000584642"/>
    </source>
</evidence>
<dbReference type="InterPro" id="IPR006311">
    <property type="entry name" value="TAT_signal"/>
</dbReference>
<comment type="similarity">
    <text evidence="2">Belongs to the bacterial solute-binding protein 5 family.</text>
</comment>
<dbReference type="Proteomes" id="UP000584642">
    <property type="component" value="Unassembled WGS sequence"/>
</dbReference>
<dbReference type="InterPro" id="IPR039424">
    <property type="entry name" value="SBP_5"/>
</dbReference>
<organism evidence="5 6">
    <name type="scientific">Azospirillum oleiclasticum</name>
    <dbReference type="NCBI Taxonomy" id="2735135"/>
    <lineage>
        <taxon>Bacteria</taxon>
        <taxon>Pseudomonadati</taxon>
        <taxon>Pseudomonadota</taxon>
        <taxon>Alphaproteobacteria</taxon>
        <taxon>Rhodospirillales</taxon>
        <taxon>Azospirillaceae</taxon>
        <taxon>Azospirillum</taxon>
    </lineage>
</organism>
<dbReference type="Gene3D" id="3.40.190.10">
    <property type="entry name" value="Periplasmic binding protein-like II"/>
    <property type="match status" value="1"/>
</dbReference>
<accession>A0ABX2T4M8</accession>
<dbReference type="SUPFAM" id="SSF53850">
    <property type="entry name" value="Periplasmic binding protein-like II"/>
    <property type="match status" value="1"/>
</dbReference>
<keyword evidence="6" id="KW-1185">Reference proteome</keyword>
<dbReference type="EMBL" id="JABFDB010000001">
    <property type="protein sequence ID" value="NYZ18231.1"/>
    <property type="molecule type" value="Genomic_DNA"/>
</dbReference>
<dbReference type="Pfam" id="PF00496">
    <property type="entry name" value="SBP_bac_5"/>
    <property type="match status" value="1"/>
</dbReference>
<evidence type="ECO:0000259" key="4">
    <source>
        <dbReference type="Pfam" id="PF00496"/>
    </source>
</evidence>
<dbReference type="RefSeq" id="WP_180279994.1">
    <property type="nucleotide sequence ID" value="NZ_JABFDB010000001.1"/>
</dbReference>
<dbReference type="PANTHER" id="PTHR30290:SF38">
    <property type="entry name" value="D,D-DIPEPTIDE-BINDING PERIPLASMIC PROTEIN DDPA-RELATED"/>
    <property type="match status" value="1"/>
</dbReference>
<evidence type="ECO:0000313" key="5">
    <source>
        <dbReference type="EMBL" id="NYZ18231.1"/>
    </source>
</evidence>
<dbReference type="PANTHER" id="PTHR30290">
    <property type="entry name" value="PERIPLASMIC BINDING COMPONENT OF ABC TRANSPORTER"/>
    <property type="match status" value="1"/>
</dbReference>
<dbReference type="PIRSF" id="PIRSF002741">
    <property type="entry name" value="MppA"/>
    <property type="match status" value="1"/>
</dbReference>
<comment type="caution">
    <text evidence="5">The sequence shown here is derived from an EMBL/GenBank/DDBJ whole genome shotgun (WGS) entry which is preliminary data.</text>
</comment>
<dbReference type="InterPro" id="IPR030678">
    <property type="entry name" value="Peptide/Ni-bd"/>
</dbReference>
<protein>
    <submittedName>
        <fullName evidence="5">ABC transporter substrate-binding protein</fullName>
    </submittedName>
</protein>
<keyword evidence="3" id="KW-0732">Signal</keyword>
<reference evidence="5 6" key="1">
    <citation type="submission" date="2020-05" db="EMBL/GenBank/DDBJ databases">
        <title>Azospirillum oleiclasticum sp. nov, a nitrogen-fixing and heavy crude oil-emulsifying bacterium isolated from the crude oil of Yumen Oilfield.</title>
        <authorList>
            <person name="Wu D."/>
            <person name="Cai M."/>
            <person name="Zhang X."/>
        </authorList>
    </citation>
    <scope>NUCLEOTIDE SEQUENCE [LARGE SCALE GENOMIC DNA]</scope>
    <source>
        <strain evidence="5 6">ROY-1-1-2</strain>
    </source>
</reference>
<name>A0ABX2T4M8_9PROT</name>
<comment type="subcellular location">
    <subcellularLocation>
        <location evidence="1">Periplasm</location>
    </subcellularLocation>
</comment>
<evidence type="ECO:0000256" key="3">
    <source>
        <dbReference type="ARBA" id="ARBA00022729"/>
    </source>
</evidence>
<evidence type="ECO:0000256" key="2">
    <source>
        <dbReference type="ARBA" id="ARBA00005695"/>
    </source>
</evidence>
<dbReference type="Gene3D" id="3.10.105.10">
    <property type="entry name" value="Dipeptide-binding Protein, Domain 3"/>
    <property type="match status" value="1"/>
</dbReference>
<dbReference type="InterPro" id="IPR000914">
    <property type="entry name" value="SBP_5_dom"/>
</dbReference>
<evidence type="ECO:0000256" key="1">
    <source>
        <dbReference type="ARBA" id="ARBA00004418"/>
    </source>
</evidence>